<gene>
    <name evidence="1" type="primary">Acey_s0296.g1698</name>
    <name evidence="1" type="ORF">Y032_0296g1698</name>
</gene>
<protein>
    <submittedName>
        <fullName evidence="1">Uncharacterized protein</fullName>
    </submittedName>
</protein>
<name>A0A016S5S1_9BILA</name>
<comment type="caution">
    <text evidence="1">The sequence shown here is derived from an EMBL/GenBank/DDBJ whole genome shotgun (WGS) entry which is preliminary data.</text>
</comment>
<evidence type="ECO:0000313" key="1">
    <source>
        <dbReference type="EMBL" id="EYB85554.1"/>
    </source>
</evidence>
<reference evidence="2" key="1">
    <citation type="journal article" date="2015" name="Nat. Genet.">
        <title>The genome and transcriptome of the zoonotic hookworm Ancylostoma ceylanicum identify infection-specific gene families.</title>
        <authorList>
            <person name="Schwarz E.M."/>
            <person name="Hu Y."/>
            <person name="Antoshechkin I."/>
            <person name="Miller M.M."/>
            <person name="Sternberg P.W."/>
            <person name="Aroian R.V."/>
        </authorList>
    </citation>
    <scope>NUCLEOTIDE SEQUENCE</scope>
    <source>
        <strain evidence="2">HY135</strain>
    </source>
</reference>
<keyword evidence="2" id="KW-1185">Reference proteome</keyword>
<dbReference type="Proteomes" id="UP000024635">
    <property type="component" value="Unassembled WGS sequence"/>
</dbReference>
<dbReference type="EMBL" id="JARK01001632">
    <property type="protein sequence ID" value="EYB85554.1"/>
    <property type="molecule type" value="Genomic_DNA"/>
</dbReference>
<organism evidence="1 2">
    <name type="scientific">Ancylostoma ceylanicum</name>
    <dbReference type="NCBI Taxonomy" id="53326"/>
    <lineage>
        <taxon>Eukaryota</taxon>
        <taxon>Metazoa</taxon>
        <taxon>Ecdysozoa</taxon>
        <taxon>Nematoda</taxon>
        <taxon>Chromadorea</taxon>
        <taxon>Rhabditida</taxon>
        <taxon>Rhabditina</taxon>
        <taxon>Rhabditomorpha</taxon>
        <taxon>Strongyloidea</taxon>
        <taxon>Ancylostomatidae</taxon>
        <taxon>Ancylostomatinae</taxon>
        <taxon>Ancylostoma</taxon>
    </lineage>
</organism>
<dbReference type="AlphaFoldDB" id="A0A016S5S1"/>
<sequence>MHRHSRRNVERCHQKKNVAVPSETRFAQFIGHSYTKPTPAVLVGDRSNRVTSAIQCHIVNSMMFYLLNCRATLGSMKVNGSDDYTTDGQTLRSHRIVLDRIRPR</sequence>
<proteinExistence type="predicted"/>
<evidence type="ECO:0000313" key="2">
    <source>
        <dbReference type="Proteomes" id="UP000024635"/>
    </source>
</evidence>
<accession>A0A016S5S1</accession>